<accession>A0A9W6ZPF2</accession>
<dbReference type="PRINTS" id="PR00095">
    <property type="entry name" value="ANTSNTHASEI"/>
</dbReference>
<dbReference type="GO" id="GO:0005737">
    <property type="term" value="C:cytoplasm"/>
    <property type="evidence" value="ECO:0007669"/>
    <property type="project" value="TreeGrafter"/>
</dbReference>
<feature type="domain" description="Chorismate-utilising enzyme C-terminal" evidence="2">
    <location>
        <begin position="267"/>
        <end position="522"/>
    </location>
</feature>
<dbReference type="InterPro" id="IPR029062">
    <property type="entry name" value="Class_I_gatase-like"/>
</dbReference>
<organism evidence="3 4">
    <name type="scientific">Triparma retinervis</name>
    <dbReference type="NCBI Taxonomy" id="2557542"/>
    <lineage>
        <taxon>Eukaryota</taxon>
        <taxon>Sar</taxon>
        <taxon>Stramenopiles</taxon>
        <taxon>Ochrophyta</taxon>
        <taxon>Bolidophyceae</taxon>
        <taxon>Parmales</taxon>
        <taxon>Triparmaceae</taxon>
        <taxon>Triparma</taxon>
    </lineage>
</organism>
<dbReference type="InterPro" id="IPR015890">
    <property type="entry name" value="Chorismate_C"/>
</dbReference>
<keyword evidence="4" id="KW-1185">Reference proteome</keyword>
<protein>
    <recommendedName>
        <fullName evidence="2">Chorismate-utilising enzyme C-terminal domain-containing protein</fullName>
    </recommendedName>
</protein>
<feature type="region of interest" description="Disordered" evidence="1">
    <location>
        <begin position="346"/>
        <end position="373"/>
    </location>
</feature>
<evidence type="ECO:0000256" key="1">
    <source>
        <dbReference type="SAM" id="MobiDB-lite"/>
    </source>
</evidence>
<dbReference type="SUPFAM" id="SSF56322">
    <property type="entry name" value="ADC synthase"/>
    <property type="match status" value="1"/>
</dbReference>
<comment type="caution">
    <text evidence="3">The sequence shown here is derived from an EMBL/GenBank/DDBJ whole genome shotgun (WGS) entry which is preliminary data.</text>
</comment>
<dbReference type="InterPro" id="IPR005801">
    <property type="entry name" value="ADC_synthase"/>
</dbReference>
<dbReference type="OrthoDB" id="64220at2759"/>
<evidence type="ECO:0000259" key="2">
    <source>
        <dbReference type="Pfam" id="PF00425"/>
    </source>
</evidence>
<sequence>MTKGSNFIKDDTIQDDTIQDDTVQDDTIQDETIQEDTQKPLHIVILDSSDSYTYNIPLCLLSPCTVIPSTTPLSSIISLNPDAIIIGPGPGSVMVPSDVGSLHSVLDHFCGDYLFSLNGGDQGFTVPTFHLDSGGPTGPNRPDGSGGYHDRYHYMGSGRRYSGDASDVVDSGTRSSWSGEARGEFGGGLVGYFSYEYGRRCFDGDGGDAGDGGRWMEVEEWFVFDKLEGKGWACGGGEGAGRLLEDLKEETDFDGGEDANWRLSKSKEEYIADIVSAKELITTGNTYEICLTNELRRSLPEGVKAADIYECLRRINPAPYGAYMDFGDLQVCCSSPERFLRIKEGGKMESKPIKGTRKRSADPVKDEEARGDLVSSSKDRAENLMIVDLVRADFGRSCRRESVAVPKFIAVESYATVHQLVSTIRGEIKEGSRTSDAIKGCYPGGSMTGAPKKRTMGYIREFEGRDRGVYSGSIGWVSRGEVDLNICIRTAVVEGGEVKIGCGGAITVKSEEVEEWEEAMVKGNVVRKAVE</sequence>
<dbReference type="Pfam" id="PF00425">
    <property type="entry name" value="Chorismate_bind"/>
    <property type="match status" value="1"/>
</dbReference>
<proteinExistence type="predicted"/>
<dbReference type="PANTHER" id="PTHR11236:SF18">
    <property type="entry name" value="AMINODEOXYCHORISMATE SYNTHASE"/>
    <property type="match status" value="1"/>
</dbReference>
<gene>
    <name evidence="3" type="ORF">TrRE_jg1365</name>
</gene>
<dbReference type="AlphaFoldDB" id="A0A9W6ZPF2"/>
<dbReference type="Gene3D" id="3.40.50.880">
    <property type="match status" value="1"/>
</dbReference>
<evidence type="ECO:0000313" key="4">
    <source>
        <dbReference type="Proteomes" id="UP001165082"/>
    </source>
</evidence>
<reference evidence="3" key="1">
    <citation type="submission" date="2022-07" db="EMBL/GenBank/DDBJ databases">
        <title>Genome analysis of Parmales, a sister group of diatoms, reveals the evolutionary specialization of diatoms from phago-mixotrophs to photoautotrophs.</title>
        <authorList>
            <person name="Ban H."/>
            <person name="Sato S."/>
            <person name="Yoshikawa S."/>
            <person name="Kazumasa Y."/>
            <person name="Nakamura Y."/>
            <person name="Ichinomiya M."/>
            <person name="Saitoh K."/>
            <person name="Sato N."/>
            <person name="Blanc-Mathieu R."/>
            <person name="Endo H."/>
            <person name="Kuwata A."/>
            <person name="Ogata H."/>
        </authorList>
    </citation>
    <scope>NUCLEOTIDE SEQUENCE</scope>
</reference>
<dbReference type="Proteomes" id="UP001165082">
    <property type="component" value="Unassembled WGS sequence"/>
</dbReference>
<dbReference type="InterPro" id="IPR019999">
    <property type="entry name" value="Anth_synth_I-like"/>
</dbReference>
<name>A0A9W6ZPF2_9STRA</name>
<dbReference type="GO" id="GO:0046820">
    <property type="term" value="F:4-amino-4-deoxychorismate synthase activity"/>
    <property type="evidence" value="ECO:0007669"/>
    <property type="project" value="TreeGrafter"/>
</dbReference>
<dbReference type="EMBL" id="BRXZ01000955">
    <property type="protein sequence ID" value="GMH58424.1"/>
    <property type="molecule type" value="Genomic_DNA"/>
</dbReference>
<dbReference type="PANTHER" id="PTHR11236">
    <property type="entry name" value="AMINOBENZOATE/ANTHRANILATE SYNTHASE"/>
    <property type="match status" value="1"/>
</dbReference>
<dbReference type="GO" id="GO:0008153">
    <property type="term" value="P:4-aminobenzoate biosynthetic process"/>
    <property type="evidence" value="ECO:0007669"/>
    <property type="project" value="TreeGrafter"/>
</dbReference>
<feature type="compositionally biased region" description="Basic and acidic residues" evidence="1">
    <location>
        <begin position="359"/>
        <end position="373"/>
    </location>
</feature>
<dbReference type="Gene3D" id="3.60.120.10">
    <property type="entry name" value="Anthranilate synthase"/>
    <property type="match status" value="1"/>
</dbReference>
<dbReference type="GO" id="GO:0000162">
    <property type="term" value="P:L-tryptophan biosynthetic process"/>
    <property type="evidence" value="ECO:0007669"/>
    <property type="project" value="TreeGrafter"/>
</dbReference>
<evidence type="ECO:0000313" key="3">
    <source>
        <dbReference type="EMBL" id="GMH58424.1"/>
    </source>
</evidence>